<dbReference type="AlphaFoldDB" id="A0A6I5ZSL3"/>
<keyword evidence="2" id="KW-1185">Reference proteome</keyword>
<reference evidence="1 2" key="1">
    <citation type="submission" date="2019-11" db="EMBL/GenBank/DDBJ databases">
        <title>Genome sequence of Moorella glycerini DSM11254.</title>
        <authorList>
            <person name="Poehlein A."/>
            <person name="Boeer T."/>
            <person name="Daniel R."/>
        </authorList>
    </citation>
    <scope>NUCLEOTIDE SEQUENCE [LARGE SCALE GENOMIC DNA]</scope>
    <source>
        <strain evidence="1 2">DSM 11254</strain>
    </source>
</reference>
<dbReference type="Gene3D" id="3.90.25.10">
    <property type="entry name" value="UDP-galactose 4-epimerase, domain 1"/>
    <property type="match status" value="1"/>
</dbReference>
<accession>A0A6I5ZSL3</accession>
<name>A0A6I5ZSL3_9FIRM</name>
<proteinExistence type="predicted"/>
<evidence type="ECO:0000313" key="2">
    <source>
        <dbReference type="Proteomes" id="UP000425916"/>
    </source>
</evidence>
<organism evidence="1 2">
    <name type="scientific">Neomoorella glycerini</name>
    <dbReference type="NCBI Taxonomy" id="55779"/>
    <lineage>
        <taxon>Bacteria</taxon>
        <taxon>Bacillati</taxon>
        <taxon>Bacillota</taxon>
        <taxon>Clostridia</taxon>
        <taxon>Neomoorellales</taxon>
        <taxon>Neomoorellaceae</taxon>
        <taxon>Neomoorella</taxon>
    </lineage>
</organism>
<protein>
    <recommendedName>
        <fullName evidence="3">UDP-glucose 4-epimerase</fullName>
    </recommendedName>
</protein>
<evidence type="ECO:0000313" key="1">
    <source>
        <dbReference type="EMBL" id="QGP92688.1"/>
    </source>
</evidence>
<dbReference type="EMBL" id="CP046244">
    <property type="protein sequence ID" value="QGP92688.1"/>
    <property type="molecule type" value="Genomic_DNA"/>
</dbReference>
<dbReference type="Proteomes" id="UP000425916">
    <property type="component" value="Chromosome"/>
</dbReference>
<dbReference type="InterPro" id="IPR036291">
    <property type="entry name" value="NAD(P)-bd_dom_sf"/>
</dbReference>
<dbReference type="SUPFAM" id="SSF51735">
    <property type="entry name" value="NAD(P)-binding Rossmann-fold domains"/>
    <property type="match status" value="1"/>
</dbReference>
<evidence type="ECO:0008006" key="3">
    <source>
        <dbReference type="Google" id="ProtNLM"/>
    </source>
</evidence>
<sequence>MQCTASAAVWVKDNVGTGLGTDVNQLERSLRQALAEVLRGQGRVAELPAATYGPPRPGDLRSSLLDAGKIARELGWRPQVTLAEGLRRTAAWLFAGRIEDKV</sequence>
<gene>
    <name evidence="1" type="ORF">MGLY_20770</name>
</gene>